<protein>
    <submittedName>
        <fullName evidence="2">TrmB family transcriptional regulator</fullName>
    </submittedName>
</protein>
<feature type="domain" description="Transcription regulator TrmB N-terminal" evidence="1">
    <location>
        <begin position="24"/>
        <end position="90"/>
    </location>
</feature>
<dbReference type="Pfam" id="PF01978">
    <property type="entry name" value="TrmB"/>
    <property type="match status" value="1"/>
</dbReference>
<dbReference type="SUPFAM" id="SSF46785">
    <property type="entry name" value="Winged helix' DNA-binding domain"/>
    <property type="match status" value="1"/>
</dbReference>
<reference evidence="2" key="1">
    <citation type="journal article" date="2020" name="mSystems">
        <title>Genome- and Community-Level Interaction Insights into Carbon Utilization and Element Cycling Functions of Hydrothermarchaeota in Hydrothermal Sediment.</title>
        <authorList>
            <person name="Zhou Z."/>
            <person name="Liu Y."/>
            <person name="Xu W."/>
            <person name="Pan J."/>
            <person name="Luo Z.H."/>
            <person name="Li M."/>
        </authorList>
    </citation>
    <scope>NUCLEOTIDE SEQUENCE [LARGE SCALE GENOMIC DNA]</scope>
    <source>
        <strain evidence="2">SpSt-1116</strain>
    </source>
</reference>
<dbReference type="Gene3D" id="1.10.10.10">
    <property type="entry name" value="Winged helix-like DNA-binding domain superfamily/Winged helix DNA-binding domain"/>
    <property type="match status" value="1"/>
</dbReference>
<dbReference type="EMBL" id="DRZC01000045">
    <property type="protein sequence ID" value="HHQ80477.1"/>
    <property type="molecule type" value="Genomic_DNA"/>
</dbReference>
<dbReference type="PANTHER" id="PTHR34293:SF1">
    <property type="entry name" value="HTH-TYPE TRANSCRIPTIONAL REGULATOR TRMBL2"/>
    <property type="match status" value="1"/>
</dbReference>
<sequence>MKAVVGSRILDLVSGELAGLYGFMRALGISKRELEVYALIVSSNGLTASEISGMLNMPLSKVYETLSSLSSRGWIYKTAERPARYYSVPIRDVWEDIKRRLRKQIEKVEATLIPLLESATADPQPLFKVVLVDSARLPAFAKRTVERASKELMIALSYRELVTREMLDSIVSASTTKSVRVLVSESVASRLKEEQIELAVPVKTVKKMFGSGVIGDEILLVTRSNGTLQGLWSDHYYLVELGRVYFNYLWREGS</sequence>
<dbReference type="InterPro" id="IPR051797">
    <property type="entry name" value="TrmB-like"/>
</dbReference>
<evidence type="ECO:0000259" key="1">
    <source>
        <dbReference type="Pfam" id="PF01978"/>
    </source>
</evidence>
<proteinExistence type="predicted"/>
<dbReference type="AlphaFoldDB" id="A0A7J3ZK72"/>
<name>A0A7J3ZK72_9CREN</name>
<comment type="caution">
    <text evidence="2">The sequence shown here is derived from an EMBL/GenBank/DDBJ whole genome shotgun (WGS) entry which is preliminary data.</text>
</comment>
<dbReference type="InterPro" id="IPR002831">
    <property type="entry name" value="Tscrpt_reg_TrmB_N"/>
</dbReference>
<accession>A0A7J3ZK72</accession>
<dbReference type="PANTHER" id="PTHR34293">
    <property type="entry name" value="HTH-TYPE TRANSCRIPTIONAL REGULATOR TRMBL2"/>
    <property type="match status" value="1"/>
</dbReference>
<gene>
    <name evidence="2" type="ORF">ENM78_03345</name>
</gene>
<dbReference type="InterPro" id="IPR036390">
    <property type="entry name" value="WH_DNA-bd_sf"/>
</dbReference>
<evidence type="ECO:0000313" key="2">
    <source>
        <dbReference type="EMBL" id="HHQ80477.1"/>
    </source>
</evidence>
<dbReference type="InterPro" id="IPR036388">
    <property type="entry name" value="WH-like_DNA-bd_sf"/>
</dbReference>
<organism evidence="2">
    <name type="scientific">Fervidicoccus fontis</name>
    <dbReference type="NCBI Taxonomy" id="683846"/>
    <lineage>
        <taxon>Archaea</taxon>
        <taxon>Thermoproteota</taxon>
        <taxon>Thermoprotei</taxon>
        <taxon>Fervidicoccales</taxon>
        <taxon>Fervidicoccaceae</taxon>
        <taxon>Fervidicoccus</taxon>
    </lineage>
</organism>